<sequence>TESAGPISRSASRAHSGISSRSASNSNSLSRIRTAKPELRRGVLLLIPGGPGNSGLTRPVTYHQRLPQEVLDRYDLVGFDPRGVARSQPVKCSSDVLERAPSLYPTNQAEFDTMARYAHELHDNCRKQSGPIVDHADSASVADDMDALRQALGERKISYYGVSYGTLMGQMYAERHGDHVRAMAIDSNMDHSLSTIPFVTKSAGGVEDSFNEFVKWCDRSTACALHGKDVAKLWDSLLARADRGELTDPDDPQTKLRSLDLVGGAGNMFYGPNWSRLATMISNLETNTPTPQAFADDLAVESPFRSVLCQDYSLPVATYDDYKLVSTVENAVSRHMRGGILGHQAWTACIGWTDHVNNPPHRLNLRDAPKILMLNARHDPATSYAWASGVHHQTGDRTVLVTYDGWGHAAYPHTDCTRGVVDNYLVSGTVPRDGTHCAAVEPSARMAESTPKVIVPKW</sequence>
<dbReference type="SUPFAM" id="SSF53474">
    <property type="entry name" value="alpha/beta-Hydrolases"/>
    <property type="match status" value="1"/>
</dbReference>
<gene>
    <name evidence="6" type="ORF">ACFQ1S_03230</name>
</gene>
<keyword evidence="3 6" id="KW-0378">Hydrolase</keyword>
<comment type="similarity">
    <text evidence="1">Belongs to the peptidase S33 family.</text>
</comment>
<dbReference type="InterPro" id="IPR051601">
    <property type="entry name" value="Serine_prot/Carboxylest_S33"/>
</dbReference>
<evidence type="ECO:0000256" key="3">
    <source>
        <dbReference type="ARBA" id="ARBA00022801"/>
    </source>
</evidence>
<keyword evidence="7" id="KW-1185">Reference proteome</keyword>
<evidence type="ECO:0000313" key="7">
    <source>
        <dbReference type="Proteomes" id="UP001597045"/>
    </source>
</evidence>
<dbReference type="PANTHER" id="PTHR43248">
    <property type="entry name" value="2-SUCCINYL-6-HYDROXY-2,4-CYCLOHEXADIENE-1-CARBOXYLATE SYNTHASE"/>
    <property type="match status" value="1"/>
</dbReference>
<dbReference type="PANTHER" id="PTHR43248:SF29">
    <property type="entry name" value="TRIPEPTIDYL AMINOPEPTIDASE"/>
    <property type="match status" value="1"/>
</dbReference>
<evidence type="ECO:0000259" key="5">
    <source>
        <dbReference type="Pfam" id="PF08386"/>
    </source>
</evidence>
<reference evidence="7" key="1">
    <citation type="journal article" date="2019" name="Int. J. Syst. Evol. Microbiol.">
        <title>The Global Catalogue of Microorganisms (GCM) 10K type strain sequencing project: providing services to taxonomists for standard genome sequencing and annotation.</title>
        <authorList>
            <consortium name="The Broad Institute Genomics Platform"/>
            <consortium name="The Broad Institute Genome Sequencing Center for Infectious Disease"/>
            <person name="Wu L."/>
            <person name="Ma J."/>
        </authorList>
    </citation>
    <scope>NUCLEOTIDE SEQUENCE [LARGE SCALE GENOMIC DNA]</scope>
    <source>
        <strain evidence="7">JCM 31486</strain>
    </source>
</reference>
<protein>
    <submittedName>
        <fullName evidence="6">Alpha/beta hydrolase</fullName>
    </submittedName>
</protein>
<name>A0ABW3M297_9PSEU</name>
<accession>A0ABW3M297</accession>
<keyword evidence="2" id="KW-0732">Signal</keyword>
<evidence type="ECO:0000313" key="6">
    <source>
        <dbReference type="EMBL" id="MFD1044673.1"/>
    </source>
</evidence>
<evidence type="ECO:0000256" key="4">
    <source>
        <dbReference type="SAM" id="MobiDB-lite"/>
    </source>
</evidence>
<feature type="non-terminal residue" evidence="6">
    <location>
        <position position="1"/>
    </location>
</feature>
<proteinExistence type="inferred from homology"/>
<dbReference type="EMBL" id="JBHTIS010000100">
    <property type="protein sequence ID" value="MFD1044673.1"/>
    <property type="molecule type" value="Genomic_DNA"/>
</dbReference>
<evidence type="ECO:0000256" key="1">
    <source>
        <dbReference type="ARBA" id="ARBA00010088"/>
    </source>
</evidence>
<comment type="caution">
    <text evidence="6">The sequence shown here is derived from an EMBL/GenBank/DDBJ whole genome shotgun (WGS) entry which is preliminary data.</text>
</comment>
<dbReference type="GO" id="GO:0016787">
    <property type="term" value="F:hydrolase activity"/>
    <property type="evidence" value="ECO:0007669"/>
    <property type="project" value="UniProtKB-KW"/>
</dbReference>
<dbReference type="Gene3D" id="3.40.50.1820">
    <property type="entry name" value="alpha/beta hydrolase"/>
    <property type="match status" value="1"/>
</dbReference>
<feature type="compositionally biased region" description="Low complexity" evidence="4">
    <location>
        <begin position="7"/>
        <end position="32"/>
    </location>
</feature>
<organism evidence="6 7">
    <name type="scientific">Kibdelosporangium lantanae</name>
    <dbReference type="NCBI Taxonomy" id="1497396"/>
    <lineage>
        <taxon>Bacteria</taxon>
        <taxon>Bacillati</taxon>
        <taxon>Actinomycetota</taxon>
        <taxon>Actinomycetes</taxon>
        <taxon>Pseudonocardiales</taxon>
        <taxon>Pseudonocardiaceae</taxon>
        <taxon>Kibdelosporangium</taxon>
    </lineage>
</organism>
<evidence type="ECO:0000256" key="2">
    <source>
        <dbReference type="ARBA" id="ARBA00022729"/>
    </source>
</evidence>
<dbReference type="Proteomes" id="UP001597045">
    <property type="component" value="Unassembled WGS sequence"/>
</dbReference>
<dbReference type="InterPro" id="IPR029058">
    <property type="entry name" value="AB_hydrolase_fold"/>
</dbReference>
<dbReference type="Pfam" id="PF08386">
    <property type="entry name" value="Abhydrolase_4"/>
    <property type="match status" value="1"/>
</dbReference>
<feature type="domain" description="Peptidase S33 tripeptidyl aminopeptidase-like C-terminal" evidence="5">
    <location>
        <begin position="347"/>
        <end position="437"/>
    </location>
</feature>
<dbReference type="InterPro" id="IPR013595">
    <property type="entry name" value="Pept_S33_TAP-like_C"/>
</dbReference>
<feature type="region of interest" description="Disordered" evidence="4">
    <location>
        <begin position="1"/>
        <end position="34"/>
    </location>
</feature>